<dbReference type="EMBL" id="MNAD01001423">
    <property type="protein sequence ID" value="OJT05600.1"/>
    <property type="molecule type" value="Genomic_DNA"/>
</dbReference>
<accession>A0A1M2VDC9</accession>
<evidence type="ECO:0000313" key="5">
    <source>
        <dbReference type="Proteomes" id="UP000184267"/>
    </source>
</evidence>
<evidence type="ECO:0000313" key="2">
    <source>
        <dbReference type="EMBL" id="OJT05523.1"/>
    </source>
</evidence>
<dbReference type="AlphaFoldDB" id="A0A1M2VDC9"/>
<evidence type="ECO:0000256" key="1">
    <source>
        <dbReference type="SAM" id="MobiDB-lite"/>
    </source>
</evidence>
<name>A0A1M2VDC9_TRAPU</name>
<evidence type="ECO:0000313" key="3">
    <source>
        <dbReference type="EMBL" id="OJT05600.1"/>
    </source>
</evidence>
<dbReference type="Proteomes" id="UP000184267">
    <property type="component" value="Unassembled WGS sequence"/>
</dbReference>
<gene>
    <name evidence="4" type="ORF">TRAPUB_14105</name>
    <name evidence="3" type="ORF">TRAPUB_3581</name>
    <name evidence="2" type="ORF">TRAPUB_3660</name>
</gene>
<evidence type="ECO:0000313" key="4">
    <source>
        <dbReference type="EMBL" id="OJT09419.1"/>
    </source>
</evidence>
<sequence>MGAGGRGIGWNKARSAAGSGGNGNGSIAGRPRLPRFWKRRESTEVEWMIPAPQIQDIRWLSLGGNASVV</sequence>
<dbReference type="EMBL" id="MNAD01000918">
    <property type="protein sequence ID" value="OJT09419.1"/>
    <property type="molecule type" value="Genomic_DNA"/>
</dbReference>
<dbReference type="EMBL" id="MNAD01001445">
    <property type="protein sequence ID" value="OJT05523.1"/>
    <property type="molecule type" value="Genomic_DNA"/>
</dbReference>
<organism evidence="3 5">
    <name type="scientific">Trametes pubescens</name>
    <name type="common">White-rot fungus</name>
    <dbReference type="NCBI Taxonomy" id="154538"/>
    <lineage>
        <taxon>Eukaryota</taxon>
        <taxon>Fungi</taxon>
        <taxon>Dikarya</taxon>
        <taxon>Basidiomycota</taxon>
        <taxon>Agaricomycotina</taxon>
        <taxon>Agaricomycetes</taxon>
        <taxon>Polyporales</taxon>
        <taxon>Polyporaceae</taxon>
        <taxon>Trametes</taxon>
    </lineage>
</organism>
<keyword evidence="5" id="KW-1185">Reference proteome</keyword>
<reference evidence="3 5" key="1">
    <citation type="submission" date="2016-10" db="EMBL/GenBank/DDBJ databases">
        <title>Genome sequence of the basidiomycete white-rot fungus Trametes pubescens.</title>
        <authorList>
            <person name="Makela M.R."/>
            <person name="Granchi Z."/>
            <person name="Peng M."/>
            <person name="De Vries R.P."/>
            <person name="Grigoriev I."/>
            <person name="Riley R."/>
            <person name="Hilden K."/>
        </authorList>
    </citation>
    <scope>NUCLEOTIDE SEQUENCE [LARGE SCALE GENOMIC DNA]</scope>
    <source>
        <strain evidence="3 5">FBCC735</strain>
    </source>
</reference>
<feature type="region of interest" description="Disordered" evidence="1">
    <location>
        <begin position="1"/>
        <end position="31"/>
    </location>
</feature>
<protein>
    <submittedName>
        <fullName evidence="3">Uncharacterized protein</fullName>
    </submittedName>
</protein>
<comment type="caution">
    <text evidence="3">The sequence shown here is derived from an EMBL/GenBank/DDBJ whole genome shotgun (WGS) entry which is preliminary data.</text>
</comment>
<proteinExistence type="predicted"/>